<evidence type="ECO:0000313" key="2">
    <source>
        <dbReference type="Proteomes" id="UP001595526"/>
    </source>
</evidence>
<dbReference type="EMBL" id="JBHRTA010000062">
    <property type="protein sequence ID" value="MFC3199956.1"/>
    <property type="molecule type" value="Genomic_DNA"/>
</dbReference>
<protein>
    <submittedName>
        <fullName evidence="1">Uncharacterized protein</fullName>
    </submittedName>
</protein>
<organism evidence="1 2">
    <name type="scientific">Parapedobacter deserti</name>
    <dbReference type="NCBI Taxonomy" id="1912957"/>
    <lineage>
        <taxon>Bacteria</taxon>
        <taxon>Pseudomonadati</taxon>
        <taxon>Bacteroidota</taxon>
        <taxon>Sphingobacteriia</taxon>
        <taxon>Sphingobacteriales</taxon>
        <taxon>Sphingobacteriaceae</taxon>
        <taxon>Parapedobacter</taxon>
    </lineage>
</organism>
<dbReference type="Proteomes" id="UP001595526">
    <property type="component" value="Unassembled WGS sequence"/>
</dbReference>
<sequence>MYNNILIGFLLTVFLIGQHVVPRYYSTILFAADGAHPYKRAIKASSLICLTPEMPQDGEIKMSIFKGRTAG</sequence>
<dbReference type="RefSeq" id="WP_379026081.1">
    <property type="nucleotide sequence ID" value="NZ_JBHRTA010000062.1"/>
</dbReference>
<reference evidence="2" key="1">
    <citation type="journal article" date="2019" name="Int. J. Syst. Evol. Microbiol.">
        <title>The Global Catalogue of Microorganisms (GCM) 10K type strain sequencing project: providing services to taxonomists for standard genome sequencing and annotation.</title>
        <authorList>
            <consortium name="The Broad Institute Genomics Platform"/>
            <consortium name="The Broad Institute Genome Sequencing Center for Infectious Disease"/>
            <person name="Wu L."/>
            <person name="Ma J."/>
        </authorList>
    </citation>
    <scope>NUCLEOTIDE SEQUENCE [LARGE SCALE GENOMIC DNA]</scope>
    <source>
        <strain evidence="2">KCTC 52416</strain>
    </source>
</reference>
<name>A0ABV7JUZ9_9SPHI</name>
<keyword evidence="2" id="KW-1185">Reference proteome</keyword>
<comment type="caution">
    <text evidence="1">The sequence shown here is derived from an EMBL/GenBank/DDBJ whole genome shotgun (WGS) entry which is preliminary data.</text>
</comment>
<evidence type="ECO:0000313" key="1">
    <source>
        <dbReference type="EMBL" id="MFC3199956.1"/>
    </source>
</evidence>
<gene>
    <name evidence="1" type="ORF">ACFOET_20215</name>
</gene>
<accession>A0ABV7JUZ9</accession>
<proteinExistence type="predicted"/>